<protein>
    <submittedName>
        <fullName evidence="5">Tetratricopeptide repeat protein</fullName>
    </submittedName>
</protein>
<evidence type="ECO:0000313" key="6">
    <source>
        <dbReference type="Proteomes" id="UP000613768"/>
    </source>
</evidence>
<dbReference type="InterPro" id="IPR019734">
    <property type="entry name" value="TPR_rpt"/>
</dbReference>
<dbReference type="Pfam" id="PF14559">
    <property type="entry name" value="TPR_19"/>
    <property type="match status" value="1"/>
</dbReference>
<dbReference type="PROSITE" id="PS50005">
    <property type="entry name" value="TPR"/>
    <property type="match status" value="1"/>
</dbReference>
<evidence type="ECO:0000256" key="3">
    <source>
        <dbReference type="PROSITE-ProRule" id="PRU00339"/>
    </source>
</evidence>
<keyword evidence="6" id="KW-1185">Reference proteome</keyword>
<reference evidence="5 6" key="1">
    <citation type="submission" date="2020-09" db="EMBL/GenBank/DDBJ databases">
        <title>Pseudoxanthomonas sp. CAU 1598 isolated from sand of Yaerae Beach.</title>
        <authorList>
            <person name="Kim W."/>
        </authorList>
    </citation>
    <scope>NUCLEOTIDE SEQUENCE [LARGE SCALE GENOMIC DNA]</scope>
    <source>
        <strain evidence="5 6">CAU 1598</strain>
    </source>
</reference>
<dbReference type="Pfam" id="PF13432">
    <property type="entry name" value="TPR_16"/>
    <property type="match status" value="1"/>
</dbReference>
<evidence type="ECO:0000256" key="2">
    <source>
        <dbReference type="ARBA" id="ARBA00022803"/>
    </source>
</evidence>
<feature type="signal peptide" evidence="4">
    <location>
        <begin position="1"/>
        <end position="21"/>
    </location>
</feature>
<name>A0AAW3ZK17_9GAMM</name>
<dbReference type="EMBL" id="JACYTR010000006">
    <property type="protein sequence ID" value="MBD8525037.1"/>
    <property type="molecule type" value="Genomic_DNA"/>
</dbReference>
<dbReference type="PANTHER" id="PTHR45586">
    <property type="entry name" value="TPR REPEAT-CONTAINING PROTEIN PA4667"/>
    <property type="match status" value="1"/>
</dbReference>
<dbReference type="Gene3D" id="1.25.40.10">
    <property type="entry name" value="Tetratricopeptide repeat domain"/>
    <property type="match status" value="3"/>
</dbReference>
<proteinExistence type="predicted"/>
<feature type="repeat" description="TPR" evidence="3">
    <location>
        <begin position="832"/>
        <end position="865"/>
    </location>
</feature>
<keyword evidence="4" id="KW-0732">Signal</keyword>
<keyword evidence="1" id="KW-0677">Repeat</keyword>
<evidence type="ECO:0000256" key="4">
    <source>
        <dbReference type="SAM" id="SignalP"/>
    </source>
</evidence>
<keyword evidence="2 3" id="KW-0802">TPR repeat</keyword>
<dbReference type="PANTHER" id="PTHR45586:SF1">
    <property type="entry name" value="LIPOPOLYSACCHARIDE ASSEMBLY PROTEIN B"/>
    <property type="match status" value="1"/>
</dbReference>
<comment type="caution">
    <text evidence="5">The sequence shown here is derived from an EMBL/GenBank/DDBJ whole genome shotgun (WGS) entry which is preliminary data.</text>
</comment>
<accession>A0AAW3ZK17</accession>
<dbReference type="Proteomes" id="UP000613768">
    <property type="component" value="Unassembled WGS sequence"/>
</dbReference>
<evidence type="ECO:0000256" key="1">
    <source>
        <dbReference type="ARBA" id="ARBA00022737"/>
    </source>
</evidence>
<sequence length="1007" mass="111330">MRRLPLFLSIALSLSAAPGMADDLLPASELLRSIQSAQQDTTQDTRKDVQLMRDLSAYRARLNSLDAKQASEQWISLWDRAAEIKQATLAFDYQSYDPWVRASVGPRSVLASLPGPKAWTTLSAQIEKRHSDDSLPALGLKMLGNILSRDQQALERTIKLARERSKDSDPQQRRTMEAQLDSLQQVWATLYGRPEEIADAFLRGAKQWQEQEYAMALDVPDLVGMLGEQDAAKVLLATLQMPVSLAAPSSHATAQLTRSLALKHVSSLQRPQWELINSAEALDLFEALDQRFKGAQSTKDSFRFAYSRSAASLWYLVGLLQAERHNEAEALLATFEMDQLNYLPQEIVAALEANGKLGAFAKMLGGVLEQSASTEGWKSFLQISSAAGRHQDALQAIESKLSSPELGKSDRDALNLVRIDALLSADAIEQAAELLAKLAVPGKHDAEASTRAFGHAIRLAALGRVTERSDWSEAGLQGATALFKAQLESAAASDQSDLAEQAVKLYAETRKQGKPGLAQQLAVAALKQRSPGEHQGFEALSANALHQQALIELSALYAEAGQHTDLLQLLDEAPTWSARDLGELIESKDSLGVPLASLVGRALLATGQHDRAEQVIEEMLKRLPNHDSGYAVWIDILGERAADALDQRYGQDPFQERPLIWKAIVLQRSGALEKSEQAVRAAIAIDPSDGEQGRGDRMRAYAVLAELLEAQGKAESAAVYRSAVSAIRMSEEADELHRLGLHRRAIELYGKALEQFSDAYCIQSRLAVQLSKQGRTQEALLHYRRAFELMPDSFGRVESHCFGCESVFQGTQAQSIAEAVFKQIMQSNPDQPQARYMMAYLRIEQGRFGEALQHLRDAVALDPDYLNAWRKLHDLGEKSYIPAAERDIARLKLAELDPAQRHVEFELHEVGDLRGLWTTLEVAAARLKHETKRSEIYPFTSSANAVRQAIDSMPESMREQYERYMELSQTMQGDRLGTSPAAQMVEHKLLTPLAIIAGDTAPEWGYH</sequence>
<dbReference type="AlphaFoldDB" id="A0AAW3ZK17"/>
<gene>
    <name evidence="5" type="ORF">IFO71_04710</name>
</gene>
<feature type="chain" id="PRO_5043330077" evidence="4">
    <location>
        <begin position="22"/>
        <end position="1007"/>
    </location>
</feature>
<dbReference type="SUPFAM" id="SSF48452">
    <property type="entry name" value="TPR-like"/>
    <property type="match status" value="2"/>
</dbReference>
<dbReference type="InterPro" id="IPR011990">
    <property type="entry name" value="TPR-like_helical_dom_sf"/>
</dbReference>
<dbReference type="RefSeq" id="WP_192028384.1">
    <property type="nucleotide sequence ID" value="NZ_JACYTR010000006.1"/>
</dbReference>
<organism evidence="5 6">
    <name type="scientific">Pseudomarimonas arenosa</name>
    <dbReference type="NCBI Taxonomy" id="2774145"/>
    <lineage>
        <taxon>Bacteria</taxon>
        <taxon>Pseudomonadati</taxon>
        <taxon>Pseudomonadota</taxon>
        <taxon>Gammaproteobacteria</taxon>
        <taxon>Lysobacterales</taxon>
        <taxon>Lysobacteraceae</taxon>
        <taxon>Pseudomarimonas</taxon>
    </lineage>
</organism>
<dbReference type="InterPro" id="IPR051012">
    <property type="entry name" value="CellSynth/LPSAsmb/PSIAsmb"/>
</dbReference>
<dbReference type="SMART" id="SM00028">
    <property type="entry name" value="TPR"/>
    <property type="match status" value="5"/>
</dbReference>
<evidence type="ECO:0000313" key="5">
    <source>
        <dbReference type="EMBL" id="MBD8525037.1"/>
    </source>
</evidence>